<dbReference type="RefSeq" id="WP_184204506.1">
    <property type="nucleotide sequence ID" value="NZ_JACHIF010000001.1"/>
</dbReference>
<comment type="caution">
    <text evidence="1">The sequence shown here is derived from an EMBL/GenBank/DDBJ whole genome shotgun (WGS) entry which is preliminary data.</text>
</comment>
<name>A0A7W8DNG3_9BACT</name>
<gene>
    <name evidence="1" type="ORF">HNQ64_000299</name>
</gene>
<sequence length="201" mass="22419">MSAPAARRLPDDHPAWKDLRPLGYECTRWLNAMTMLQGRWRKGRLPESLTGFLQSWMPQEPLPTPLPESFEIRLEAGLLRAEGALSPVQHPAWQALLHLPALRDFWTAELRASHYAHLLHIIPPAWCMDPTPLPPGSVIAGLGLSSWAELPRLEAAGCSFLRHPVGENQVVLSTSSAIADAWLARYTLRDGQITLQDAFLL</sequence>
<dbReference type="Proteomes" id="UP000534294">
    <property type="component" value="Unassembled WGS sequence"/>
</dbReference>
<protein>
    <submittedName>
        <fullName evidence="1">Uncharacterized protein</fullName>
    </submittedName>
</protein>
<dbReference type="EMBL" id="JACHIF010000001">
    <property type="protein sequence ID" value="MBB5036065.1"/>
    <property type="molecule type" value="Genomic_DNA"/>
</dbReference>
<proteinExistence type="predicted"/>
<dbReference type="AlphaFoldDB" id="A0A7W8DNG3"/>
<accession>A0A7W8DNG3</accession>
<evidence type="ECO:0000313" key="1">
    <source>
        <dbReference type="EMBL" id="MBB5036065.1"/>
    </source>
</evidence>
<keyword evidence="2" id="KW-1185">Reference proteome</keyword>
<reference evidence="1 2" key="1">
    <citation type="submission" date="2020-08" db="EMBL/GenBank/DDBJ databases">
        <title>Genomic Encyclopedia of Type Strains, Phase IV (KMG-IV): sequencing the most valuable type-strain genomes for metagenomic binning, comparative biology and taxonomic classification.</title>
        <authorList>
            <person name="Goeker M."/>
        </authorList>
    </citation>
    <scope>NUCLEOTIDE SEQUENCE [LARGE SCALE GENOMIC DNA]</scope>
    <source>
        <strain evidence="1 2">DSM 12251</strain>
    </source>
</reference>
<evidence type="ECO:0000313" key="2">
    <source>
        <dbReference type="Proteomes" id="UP000534294"/>
    </source>
</evidence>
<organism evidence="1 2">
    <name type="scientific">Prosthecobacter dejongeii</name>
    <dbReference type="NCBI Taxonomy" id="48465"/>
    <lineage>
        <taxon>Bacteria</taxon>
        <taxon>Pseudomonadati</taxon>
        <taxon>Verrucomicrobiota</taxon>
        <taxon>Verrucomicrobiia</taxon>
        <taxon>Verrucomicrobiales</taxon>
        <taxon>Verrucomicrobiaceae</taxon>
        <taxon>Prosthecobacter</taxon>
    </lineage>
</organism>